<accession>A0ABW4RJ04</accession>
<feature type="compositionally biased region" description="Polar residues" evidence="3">
    <location>
        <begin position="211"/>
        <end position="231"/>
    </location>
</feature>
<dbReference type="PANTHER" id="PTHR32089:SF112">
    <property type="entry name" value="LYSOZYME-LIKE PROTEIN-RELATED"/>
    <property type="match status" value="1"/>
</dbReference>
<feature type="compositionally biased region" description="Low complexity" evidence="3">
    <location>
        <begin position="494"/>
        <end position="504"/>
    </location>
</feature>
<keyword evidence="6" id="KW-1185">Reference proteome</keyword>
<feature type="compositionally biased region" description="Low complexity" evidence="3">
    <location>
        <begin position="262"/>
        <end position="274"/>
    </location>
</feature>
<dbReference type="InterPro" id="IPR004089">
    <property type="entry name" value="MCPsignal_dom"/>
</dbReference>
<dbReference type="PANTHER" id="PTHR32089">
    <property type="entry name" value="METHYL-ACCEPTING CHEMOTAXIS PROTEIN MCPB"/>
    <property type="match status" value="1"/>
</dbReference>
<feature type="domain" description="Methyl-accepting transducer" evidence="4">
    <location>
        <begin position="682"/>
        <end position="899"/>
    </location>
</feature>
<dbReference type="RefSeq" id="WP_347323391.1">
    <property type="nucleotide sequence ID" value="NZ_JBCGUH010000001.1"/>
</dbReference>
<feature type="compositionally biased region" description="Polar residues" evidence="3">
    <location>
        <begin position="285"/>
        <end position="341"/>
    </location>
</feature>
<evidence type="ECO:0000259" key="4">
    <source>
        <dbReference type="PROSITE" id="PS50111"/>
    </source>
</evidence>
<evidence type="ECO:0000256" key="1">
    <source>
        <dbReference type="ARBA" id="ARBA00023224"/>
    </source>
</evidence>
<dbReference type="Pfam" id="PF00015">
    <property type="entry name" value="MCPsignal"/>
    <property type="match status" value="1"/>
</dbReference>
<evidence type="ECO:0000313" key="5">
    <source>
        <dbReference type="EMBL" id="MFD1886267.1"/>
    </source>
</evidence>
<dbReference type="SMART" id="SM00283">
    <property type="entry name" value="MA"/>
    <property type="match status" value="1"/>
</dbReference>
<gene>
    <name evidence="5" type="ORF">ACFSC9_12105</name>
</gene>
<feature type="compositionally biased region" description="Low complexity" evidence="3">
    <location>
        <begin position="516"/>
        <end position="533"/>
    </location>
</feature>
<organism evidence="5 6">
    <name type="scientific">Paenibacillus wenxiniae</name>
    <dbReference type="NCBI Taxonomy" id="1636843"/>
    <lineage>
        <taxon>Bacteria</taxon>
        <taxon>Bacillati</taxon>
        <taxon>Bacillota</taxon>
        <taxon>Bacilli</taxon>
        <taxon>Bacillales</taxon>
        <taxon>Paenibacillaceae</taxon>
        <taxon>Paenibacillus</taxon>
    </lineage>
</organism>
<dbReference type="EMBL" id="JBHUEH010000014">
    <property type="protein sequence ID" value="MFD1886267.1"/>
    <property type="molecule type" value="Genomic_DNA"/>
</dbReference>
<sequence>MTTQALKERKQTPIAETSEPTVTDRQPVASTPTYTQPNDTSSHLSVSEQTDMQYTDGSTDVLPIDAANHLTIATDNEPERQLVSNERPLATNEQIAPITNEPALLQNVETVDEKLTKAQTEGTQPDSHAIVTKPMMSTSALTSVQSTSTIEVSSSRSLPASTIAKTSTTVSTNQAKTNPVPTAQTNLAQTNTVEKNQITASTIAQNSPTLKTDTVRLTSSTIPSTASTKNVPATAAQSATQSNTFAKPATPNGMTEPKRTIRTSTNNTTDSSKTTHTKHIGAMSKTPNTTMNVSNTTQASKGASTAANMSSAAHVSKGASTTTNVNSATHVSKGTSTTTNVSSATHTSRATSTTANMSKSSPTNPTPSTTNSNATSKISNSTATAKDQARLTSVQTNPMSKPAPTSEAKRTISPIINTKASSPTPTSILPANANQINSVPKSTIQPNVPATATSRTALTPTSSVADRIRPASSRTNAIPSSALTVVQTSSTVAQAQAPSASSQVPMPNALLSKSTSPSPAAQSMPMSSQSNVNSTSTSWLAEQRVSPSECELHHYVIAVPQIRDKETCGDTLQRFREQPELPCVTICNEHNEPTGLIMREQFYRRMASRFATELYYGRSTSRFSQNEPLMMKLTDPPAAVVDAALARQGEAFYECVLLTDGSKLAGVITIRDLMELSRHLQAQAEQQRVQSLQASYTYVEQIGQAVRTVSGAADETSRQLVEIKERTVAGHHQLAEANQQFRQAQQLVNSQRVQAEHMLEHTVQARKVVDDVAQLAGQSSMLALNASIEAARAQQAGRGFAVVASEMRLLAERIAGMSSDIARLLGSLNEMIGQSAESSQTAEQTMDASMLRITQADQLFAEMASAADHASAQAKHLHGTAGEASRLTMLVMDTLQQQAQSKSVLQ</sequence>
<feature type="compositionally biased region" description="Low complexity" evidence="3">
    <location>
        <begin position="342"/>
        <end position="376"/>
    </location>
</feature>
<dbReference type="Proteomes" id="UP001597233">
    <property type="component" value="Unassembled WGS sequence"/>
</dbReference>
<name>A0ABW4RJ04_9BACL</name>
<proteinExistence type="predicted"/>
<dbReference type="PROSITE" id="PS50111">
    <property type="entry name" value="CHEMOTAXIS_TRANSDUC_2"/>
    <property type="match status" value="1"/>
</dbReference>
<dbReference type="Gene3D" id="1.10.287.950">
    <property type="entry name" value="Methyl-accepting chemotaxis protein"/>
    <property type="match status" value="1"/>
</dbReference>
<feature type="compositionally biased region" description="Low complexity" evidence="3">
    <location>
        <begin position="233"/>
        <end position="242"/>
    </location>
</feature>
<feature type="region of interest" description="Disordered" evidence="3">
    <location>
        <begin position="494"/>
        <end position="533"/>
    </location>
</feature>
<feature type="compositionally biased region" description="Polar residues" evidence="3">
    <location>
        <begin position="377"/>
        <end position="399"/>
    </location>
</feature>
<keyword evidence="1 2" id="KW-0807">Transducer</keyword>
<evidence type="ECO:0000313" key="6">
    <source>
        <dbReference type="Proteomes" id="UP001597233"/>
    </source>
</evidence>
<protein>
    <submittedName>
        <fullName evidence="5">Methyl-accepting chemotaxis protein</fullName>
    </submittedName>
</protein>
<evidence type="ECO:0000256" key="3">
    <source>
        <dbReference type="SAM" id="MobiDB-lite"/>
    </source>
</evidence>
<evidence type="ECO:0000256" key="2">
    <source>
        <dbReference type="PROSITE-ProRule" id="PRU00284"/>
    </source>
</evidence>
<comment type="caution">
    <text evidence="5">The sequence shown here is derived from an EMBL/GenBank/DDBJ whole genome shotgun (WGS) entry which is preliminary data.</text>
</comment>
<dbReference type="SUPFAM" id="SSF58104">
    <property type="entry name" value="Methyl-accepting chemotaxis protein (MCP) signaling domain"/>
    <property type="match status" value="1"/>
</dbReference>
<feature type="region of interest" description="Disordered" evidence="3">
    <location>
        <begin position="1"/>
        <end position="52"/>
    </location>
</feature>
<feature type="region of interest" description="Disordered" evidence="3">
    <location>
        <begin position="211"/>
        <end position="412"/>
    </location>
</feature>
<feature type="compositionally biased region" description="Basic and acidic residues" evidence="3">
    <location>
        <begin position="1"/>
        <end position="11"/>
    </location>
</feature>
<feature type="compositionally biased region" description="Polar residues" evidence="3">
    <location>
        <begin position="14"/>
        <end position="52"/>
    </location>
</feature>
<reference evidence="6" key="1">
    <citation type="journal article" date="2019" name="Int. J. Syst. Evol. Microbiol.">
        <title>The Global Catalogue of Microorganisms (GCM) 10K type strain sequencing project: providing services to taxonomists for standard genome sequencing and annotation.</title>
        <authorList>
            <consortium name="The Broad Institute Genomics Platform"/>
            <consortium name="The Broad Institute Genome Sequencing Center for Infectious Disease"/>
            <person name="Wu L."/>
            <person name="Ma J."/>
        </authorList>
    </citation>
    <scope>NUCLEOTIDE SEQUENCE [LARGE SCALE GENOMIC DNA]</scope>
    <source>
        <strain evidence="6">CCUG 54950</strain>
    </source>
</reference>